<comment type="caution">
    <text evidence="3">The sequence shown here is derived from an EMBL/GenBank/DDBJ whole genome shotgun (WGS) entry which is preliminary data.</text>
</comment>
<evidence type="ECO:0000256" key="1">
    <source>
        <dbReference type="SAM" id="Coils"/>
    </source>
</evidence>
<accession>A0A8J2RFW3</accession>
<evidence type="ECO:0000313" key="3">
    <source>
        <dbReference type="EMBL" id="CAH0101310.1"/>
    </source>
</evidence>
<gene>
    <name evidence="3" type="ORF">DGAL_LOCUS3640</name>
</gene>
<dbReference type="OrthoDB" id="6353433at2759"/>
<feature type="signal peptide" evidence="2">
    <location>
        <begin position="1"/>
        <end position="29"/>
    </location>
</feature>
<sequence>MAWKLNDLFSLTRFGLAVVLLVCFSPASTTVSSHLSDEKNVLRPTSGSKRVAPPFGPPNRCFLTDNDVSQMRELFRSTVINVTINKTICDDLQSNQVINSSEIRCSEWKELINSVNELKMIFQCQKNTKDDDDRYEELKTMYEKKVSDLKQQAGHTEKQLDQKSREKIHEVVRDFQKLEKEMRDTLEKLEKERLDRQEDNAELILECLESGKIEKAWTTFRNKLTGPSKTKANAIIKSAVRKEMGTNITMENVIKFIYTEGLTDDADAMAYGIVQLFTELEHRQTLDVKTVNVLHEVVGKIIKTCRALEVTDGAETLKLILDEDIQVQLSLRNLFVSNHLLHIIDLLMDLHSIALKCTEFAFAHRAIVHIQRDTKGSPVMSSNSSRCGGFVAYRRDNQPWLRENCMYYYTLLNLYFSLLSADV</sequence>
<dbReference type="Proteomes" id="UP000789390">
    <property type="component" value="Unassembled WGS sequence"/>
</dbReference>
<dbReference type="AlphaFoldDB" id="A0A8J2RFW3"/>
<reference evidence="3" key="1">
    <citation type="submission" date="2021-11" db="EMBL/GenBank/DDBJ databases">
        <authorList>
            <person name="Schell T."/>
        </authorList>
    </citation>
    <scope>NUCLEOTIDE SEQUENCE</scope>
    <source>
        <strain evidence="3">M5</strain>
    </source>
</reference>
<evidence type="ECO:0000313" key="4">
    <source>
        <dbReference type="Proteomes" id="UP000789390"/>
    </source>
</evidence>
<organism evidence="3 4">
    <name type="scientific">Daphnia galeata</name>
    <dbReference type="NCBI Taxonomy" id="27404"/>
    <lineage>
        <taxon>Eukaryota</taxon>
        <taxon>Metazoa</taxon>
        <taxon>Ecdysozoa</taxon>
        <taxon>Arthropoda</taxon>
        <taxon>Crustacea</taxon>
        <taxon>Branchiopoda</taxon>
        <taxon>Diplostraca</taxon>
        <taxon>Cladocera</taxon>
        <taxon>Anomopoda</taxon>
        <taxon>Daphniidae</taxon>
        <taxon>Daphnia</taxon>
    </lineage>
</organism>
<proteinExistence type="predicted"/>
<name>A0A8J2RFW3_9CRUS</name>
<keyword evidence="2" id="KW-0732">Signal</keyword>
<keyword evidence="1" id="KW-0175">Coiled coil</keyword>
<feature type="chain" id="PRO_5035310047" evidence="2">
    <location>
        <begin position="30"/>
        <end position="423"/>
    </location>
</feature>
<feature type="coiled-coil region" evidence="1">
    <location>
        <begin position="146"/>
        <end position="206"/>
    </location>
</feature>
<dbReference type="EMBL" id="CAKKLH010000057">
    <property type="protein sequence ID" value="CAH0101310.1"/>
    <property type="molecule type" value="Genomic_DNA"/>
</dbReference>
<protein>
    <submittedName>
        <fullName evidence="3">Uncharacterized protein</fullName>
    </submittedName>
</protein>
<keyword evidence="4" id="KW-1185">Reference proteome</keyword>
<evidence type="ECO:0000256" key="2">
    <source>
        <dbReference type="SAM" id="SignalP"/>
    </source>
</evidence>